<dbReference type="GeneID" id="8576652"/>
<dbReference type="Pfam" id="PF00188">
    <property type="entry name" value="CAP"/>
    <property type="match status" value="1"/>
</dbReference>
<evidence type="ECO:0000256" key="1">
    <source>
        <dbReference type="SAM" id="SignalP"/>
    </source>
</evidence>
<organism evidence="3 4">
    <name type="scientific">Caenorhabditis briggsae</name>
    <dbReference type="NCBI Taxonomy" id="6238"/>
    <lineage>
        <taxon>Eukaryota</taxon>
        <taxon>Metazoa</taxon>
        <taxon>Ecdysozoa</taxon>
        <taxon>Nematoda</taxon>
        <taxon>Chromadorea</taxon>
        <taxon>Rhabditida</taxon>
        <taxon>Rhabditina</taxon>
        <taxon>Rhabditomorpha</taxon>
        <taxon>Rhabditoidea</taxon>
        <taxon>Rhabditidae</taxon>
        <taxon>Peloderinae</taxon>
        <taxon>Caenorhabditis</taxon>
    </lineage>
</organism>
<dbReference type="InterPro" id="IPR002413">
    <property type="entry name" value="V5_allergen-like"/>
</dbReference>
<dbReference type="CTD" id="8576652"/>
<accession>A8WV81</accession>
<name>A8WV81_CAEBR</name>
<reference evidence="3 4" key="2">
    <citation type="journal article" date="2011" name="PLoS Genet.">
        <title>Caenorhabditis briggsae recombinant inbred line genotypes reveal inter-strain incompatibility and the evolution of recombination.</title>
        <authorList>
            <person name="Ross J.A."/>
            <person name="Koboldt D.C."/>
            <person name="Staisch J.E."/>
            <person name="Chamberlin H.M."/>
            <person name="Gupta B.P."/>
            <person name="Miller R.D."/>
            <person name="Baird S.E."/>
            <person name="Haag E.S."/>
        </authorList>
    </citation>
    <scope>NUCLEOTIDE SEQUENCE [LARGE SCALE GENOMIC DNA]</scope>
    <source>
        <strain evidence="3 4">AF16</strain>
    </source>
</reference>
<dbReference type="Gene3D" id="3.40.33.10">
    <property type="entry name" value="CAP"/>
    <property type="match status" value="1"/>
</dbReference>
<dbReference type="GO" id="GO:0005615">
    <property type="term" value="C:extracellular space"/>
    <property type="evidence" value="ECO:0000318"/>
    <property type="project" value="GO_Central"/>
</dbReference>
<feature type="domain" description="SCP" evidence="2">
    <location>
        <begin position="21"/>
        <end position="180"/>
    </location>
</feature>
<dbReference type="OMA" id="DSHNTIR"/>
<dbReference type="SUPFAM" id="SSF55797">
    <property type="entry name" value="PR-1-like"/>
    <property type="match status" value="1"/>
</dbReference>
<dbReference type="RefSeq" id="XP_002634659.1">
    <property type="nucleotide sequence ID" value="XM_002634613.1"/>
</dbReference>
<dbReference type="InterPro" id="IPR014044">
    <property type="entry name" value="CAP_dom"/>
</dbReference>
<dbReference type="EMBL" id="HE600967">
    <property type="protein sequence ID" value="CAP24392.1"/>
    <property type="molecule type" value="Genomic_DNA"/>
</dbReference>
<feature type="chain" id="PRO_5002729577" evidence="1">
    <location>
        <begin position="17"/>
        <end position="210"/>
    </location>
</feature>
<dbReference type="InterPro" id="IPR035940">
    <property type="entry name" value="CAP_sf"/>
</dbReference>
<dbReference type="InterPro" id="IPR001283">
    <property type="entry name" value="CRISP-related"/>
</dbReference>
<dbReference type="HOGENOM" id="CLU_035730_7_1_1"/>
<dbReference type="FunFam" id="3.40.33.10:FF:000013">
    <property type="entry name" value="SCP-Like extracellular protein"/>
    <property type="match status" value="1"/>
</dbReference>
<evidence type="ECO:0000313" key="5">
    <source>
        <dbReference type="WormBase" id="CBG03518"/>
    </source>
</evidence>
<evidence type="ECO:0000313" key="3">
    <source>
        <dbReference type="EMBL" id="CAP24392.1"/>
    </source>
</evidence>
<feature type="signal peptide" evidence="1">
    <location>
        <begin position="1"/>
        <end position="16"/>
    </location>
</feature>
<keyword evidence="4" id="KW-1185">Reference proteome</keyword>
<dbReference type="InParanoid" id="A8WV81"/>
<sequence length="210" mass="22663">MKIIFCILVLLGFASAQFSEKAQEDILRIHNNLRSAIAKGEYRINGTLPNAASNMRKMKWSSALATAAQNVANNCREESSRTAGENIFQDYFSTPETVIANIGAKASGAWVRDLEKLGWNSNKIDKATLGSKIAAATQMAWAETEFVGCGFNNCGKDSSKGNKSKILVVCHYKEIGNILNSNIYKEGDACSSCPTGYKCEGDSGLCVVGI</sequence>
<evidence type="ECO:0000259" key="2">
    <source>
        <dbReference type="SMART" id="SM00198"/>
    </source>
</evidence>
<dbReference type="PANTHER" id="PTHR10334">
    <property type="entry name" value="CYSTEINE-RICH SECRETORY PROTEIN-RELATED"/>
    <property type="match status" value="1"/>
</dbReference>
<reference evidence="3 4" key="1">
    <citation type="journal article" date="2003" name="PLoS Biol.">
        <title>The genome sequence of Caenorhabditis briggsae: a platform for comparative genomics.</title>
        <authorList>
            <person name="Stein L.D."/>
            <person name="Bao Z."/>
            <person name="Blasiar D."/>
            <person name="Blumenthal T."/>
            <person name="Brent M.R."/>
            <person name="Chen N."/>
            <person name="Chinwalla A."/>
            <person name="Clarke L."/>
            <person name="Clee C."/>
            <person name="Coghlan A."/>
            <person name="Coulson A."/>
            <person name="D'Eustachio P."/>
            <person name="Fitch D.H."/>
            <person name="Fulton L.A."/>
            <person name="Fulton R.E."/>
            <person name="Griffiths-Jones S."/>
            <person name="Harris T.W."/>
            <person name="Hillier L.W."/>
            <person name="Kamath R."/>
            <person name="Kuwabara P.E."/>
            <person name="Mardis E.R."/>
            <person name="Marra M.A."/>
            <person name="Miner T.L."/>
            <person name="Minx P."/>
            <person name="Mullikin J.C."/>
            <person name="Plumb R.W."/>
            <person name="Rogers J."/>
            <person name="Schein J.E."/>
            <person name="Sohrmann M."/>
            <person name="Spieth J."/>
            <person name="Stajich J.E."/>
            <person name="Wei C."/>
            <person name="Willey D."/>
            <person name="Wilson R.K."/>
            <person name="Durbin R."/>
            <person name="Waterston R.H."/>
        </authorList>
    </citation>
    <scope>NUCLEOTIDE SEQUENCE [LARGE SCALE GENOMIC DNA]</scope>
    <source>
        <strain evidence="3 4">AF16</strain>
    </source>
</reference>
<dbReference type="WormBase" id="CBG03518">
    <property type="protein sequence ID" value="CBP14758"/>
    <property type="gene ID" value="WBGene00026370"/>
</dbReference>
<dbReference type="eggNOG" id="KOG3017">
    <property type="taxonomic scope" value="Eukaryota"/>
</dbReference>
<gene>
    <name evidence="3 5" type="ORF">CBG03518</name>
    <name evidence="3" type="ORF">CBG_03518</name>
</gene>
<dbReference type="PRINTS" id="PR00838">
    <property type="entry name" value="V5ALLERGEN"/>
</dbReference>
<dbReference type="SMART" id="SM00198">
    <property type="entry name" value="SCP"/>
    <property type="match status" value="1"/>
</dbReference>
<keyword evidence="1" id="KW-0732">Signal</keyword>
<dbReference type="Proteomes" id="UP000008549">
    <property type="component" value="Unassembled WGS sequence"/>
</dbReference>
<dbReference type="CDD" id="cd05380">
    <property type="entry name" value="CAP_euk"/>
    <property type="match status" value="1"/>
</dbReference>
<dbReference type="PRINTS" id="PR00837">
    <property type="entry name" value="V5TPXLIKE"/>
</dbReference>
<protein>
    <submittedName>
        <fullName evidence="3">Protein CBG03518</fullName>
    </submittedName>
</protein>
<dbReference type="AlphaFoldDB" id="A8WV81"/>
<dbReference type="KEGG" id="cbr:CBG_03518"/>
<evidence type="ECO:0000313" key="4">
    <source>
        <dbReference type="Proteomes" id="UP000008549"/>
    </source>
</evidence>
<proteinExistence type="predicted"/>